<dbReference type="EMBL" id="JARVKF010000423">
    <property type="protein sequence ID" value="KAK9414661.1"/>
    <property type="molecule type" value="Genomic_DNA"/>
</dbReference>
<evidence type="ECO:0000256" key="2">
    <source>
        <dbReference type="SAM" id="Phobius"/>
    </source>
</evidence>
<sequence length="440" mass="46476">MTTNTTHTFSSTITITTVQGATPVTLTSVAIGTYDIASAPITIATIAVPVTTTSVITSSTASNSSVAATNINSATASSTESPPSSGASTTSQPATTTSATPGPTNAISPGVSGGNSGVSPGATAGIAIGCVVLGLAIGVLAAYLFLRRRQKTRPQPEYLPMEYGMGREKGLSAGPPVESSGLALDQYLLDSKPDAEIAGEMRNLAALIQQHVENNYHLRPVQQSASALTQVLMNLGIPQTGVLNCSHLASLALDPRTRSLALRHVIAKVTFESATLFGTSALSLLPAFVPSFSRAVPPVEQYRGSTEAFSAAMTRWRQLSAFLLHPRRSDRTPLVPSEDVSTQQAEQLAIALNRFLKPFSDASDRESHYEQENHLREVIVECATYGYLLFSQPSDIRFRFDGGGSNNGLVVSPGLERVTDERGRRLHTPQTLVTPVVEGI</sequence>
<reference evidence="3 4" key="1">
    <citation type="journal article" date="2024" name="J. Plant Pathol.">
        <title>Sequence and assembly of the genome of Seiridium unicorne, isolate CBS 538.82, causal agent of cypress canker disease.</title>
        <authorList>
            <person name="Scali E."/>
            <person name="Rocca G.D."/>
            <person name="Danti R."/>
            <person name="Garbelotto M."/>
            <person name="Barberini S."/>
            <person name="Baroncelli R."/>
            <person name="Emiliani G."/>
        </authorList>
    </citation>
    <scope>NUCLEOTIDE SEQUENCE [LARGE SCALE GENOMIC DNA]</scope>
    <source>
        <strain evidence="3 4">BM-138-508</strain>
    </source>
</reference>
<keyword evidence="4" id="KW-1185">Reference proteome</keyword>
<protein>
    <submittedName>
        <fullName evidence="3">Uncharacterized protein</fullName>
    </submittedName>
</protein>
<proteinExistence type="predicted"/>
<dbReference type="Proteomes" id="UP001408356">
    <property type="component" value="Unassembled WGS sequence"/>
</dbReference>
<feature type="transmembrane region" description="Helical" evidence="2">
    <location>
        <begin position="124"/>
        <end position="146"/>
    </location>
</feature>
<evidence type="ECO:0000313" key="4">
    <source>
        <dbReference type="Proteomes" id="UP001408356"/>
    </source>
</evidence>
<keyword evidence="2" id="KW-0812">Transmembrane</keyword>
<keyword evidence="2" id="KW-0472">Membrane</keyword>
<evidence type="ECO:0000313" key="3">
    <source>
        <dbReference type="EMBL" id="KAK9414661.1"/>
    </source>
</evidence>
<feature type="compositionally biased region" description="Low complexity" evidence="1">
    <location>
        <begin position="73"/>
        <end position="110"/>
    </location>
</feature>
<gene>
    <name evidence="3" type="ORF">SUNI508_10944</name>
</gene>
<comment type="caution">
    <text evidence="3">The sequence shown here is derived from an EMBL/GenBank/DDBJ whole genome shotgun (WGS) entry which is preliminary data.</text>
</comment>
<accession>A0ABR2UJF0</accession>
<feature type="region of interest" description="Disordered" evidence="1">
    <location>
        <begin position="73"/>
        <end position="112"/>
    </location>
</feature>
<keyword evidence="2" id="KW-1133">Transmembrane helix</keyword>
<dbReference type="PANTHER" id="PTHR16861:SF4">
    <property type="entry name" value="SH3 DOMAIN PROTEIN (AFU_ORTHOLOGUE AFUA_1G13610)"/>
    <property type="match status" value="1"/>
</dbReference>
<name>A0ABR2UJF0_9PEZI</name>
<dbReference type="CDD" id="cd12087">
    <property type="entry name" value="TM_EGFR-like"/>
    <property type="match status" value="1"/>
</dbReference>
<organism evidence="3 4">
    <name type="scientific">Seiridium unicorne</name>
    <dbReference type="NCBI Taxonomy" id="138068"/>
    <lineage>
        <taxon>Eukaryota</taxon>
        <taxon>Fungi</taxon>
        <taxon>Dikarya</taxon>
        <taxon>Ascomycota</taxon>
        <taxon>Pezizomycotina</taxon>
        <taxon>Sordariomycetes</taxon>
        <taxon>Xylariomycetidae</taxon>
        <taxon>Amphisphaeriales</taxon>
        <taxon>Sporocadaceae</taxon>
        <taxon>Seiridium</taxon>
    </lineage>
</organism>
<dbReference type="PANTHER" id="PTHR16861">
    <property type="entry name" value="GLYCOPROTEIN 38"/>
    <property type="match status" value="1"/>
</dbReference>
<evidence type="ECO:0000256" key="1">
    <source>
        <dbReference type="SAM" id="MobiDB-lite"/>
    </source>
</evidence>